<gene>
    <name evidence="2" type="ORF">GCM10023216_09090</name>
</gene>
<evidence type="ECO:0000313" key="3">
    <source>
        <dbReference type="Proteomes" id="UP001500956"/>
    </source>
</evidence>
<accession>A0ABP8Y667</accession>
<sequence length="106" mass="11588">MQVVTTIDSEDSAVDLVRTAVGRRLAACGQVDGPVTSAYWWDGAVETATERRVTFKTVAARTDELQTWLAEAHPYEVPEVLVSPVSDGNPDYLAWIRAEVGDPSPR</sequence>
<dbReference type="SUPFAM" id="SSF54913">
    <property type="entry name" value="GlnB-like"/>
    <property type="match status" value="1"/>
</dbReference>
<dbReference type="PANTHER" id="PTHR23419">
    <property type="entry name" value="DIVALENT CATION TOLERANCE CUTA-RELATED"/>
    <property type="match status" value="1"/>
</dbReference>
<name>A0ABP8Y667_9MICO</name>
<reference evidence="3" key="1">
    <citation type="journal article" date="2019" name="Int. J. Syst. Evol. Microbiol.">
        <title>The Global Catalogue of Microorganisms (GCM) 10K type strain sequencing project: providing services to taxonomists for standard genome sequencing and annotation.</title>
        <authorList>
            <consortium name="The Broad Institute Genomics Platform"/>
            <consortium name="The Broad Institute Genome Sequencing Center for Infectious Disease"/>
            <person name="Wu L."/>
            <person name="Ma J."/>
        </authorList>
    </citation>
    <scope>NUCLEOTIDE SEQUENCE [LARGE SCALE GENOMIC DNA]</scope>
    <source>
        <strain evidence="3">JCM 18063</strain>
    </source>
</reference>
<organism evidence="2 3">
    <name type="scientific">Isoptericola chiayiensis</name>
    <dbReference type="NCBI Taxonomy" id="579446"/>
    <lineage>
        <taxon>Bacteria</taxon>
        <taxon>Bacillati</taxon>
        <taxon>Actinomycetota</taxon>
        <taxon>Actinomycetes</taxon>
        <taxon>Micrococcales</taxon>
        <taxon>Promicromonosporaceae</taxon>
        <taxon>Isoptericola</taxon>
    </lineage>
</organism>
<dbReference type="Gene3D" id="3.30.70.120">
    <property type="match status" value="1"/>
</dbReference>
<dbReference type="Proteomes" id="UP001500956">
    <property type="component" value="Unassembled WGS sequence"/>
</dbReference>
<dbReference type="EMBL" id="BAABID010000005">
    <property type="protein sequence ID" value="GAA4722046.1"/>
    <property type="molecule type" value="Genomic_DNA"/>
</dbReference>
<keyword evidence="3" id="KW-1185">Reference proteome</keyword>
<comment type="similarity">
    <text evidence="1">Belongs to the CutA family.</text>
</comment>
<dbReference type="InterPro" id="IPR004323">
    <property type="entry name" value="Ion_tolerance_CutA"/>
</dbReference>
<dbReference type="PANTHER" id="PTHR23419:SF8">
    <property type="entry name" value="FI09726P"/>
    <property type="match status" value="1"/>
</dbReference>
<dbReference type="Pfam" id="PF03091">
    <property type="entry name" value="CutA1"/>
    <property type="match status" value="1"/>
</dbReference>
<protein>
    <submittedName>
        <fullName evidence="2">Divalent-cation tolerance protein CutA</fullName>
    </submittedName>
</protein>
<comment type="caution">
    <text evidence="2">The sequence shown here is derived from an EMBL/GenBank/DDBJ whole genome shotgun (WGS) entry which is preliminary data.</text>
</comment>
<dbReference type="InterPro" id="IPR015867">
    <property type="entry name" value="N-reg_PII/ATP_PRibTrfase_C"/>
</dbReference>
<proteinExistence type="inferred from homology"/>
<evidence type="ECO:0000256" key="1">
    <source>
        <dbReference type="ARBA" id="ARBA00010169"/>
    </source>
</evidence>
<dbReference type="InterPro" id="IPR011322">
    <property type="entry name" value="N-reg_PII-like_a/b"/>
</dbReference>
<evidence type="ECO:0000313" key="2">
    <source>
        <dbReference type="EMBL" id="GAA4722046.1"/>
    </source>
</evidence>